<keyword evidence="2 5" id="KW-0808">Transferase</keyword>
<dbReference type="GO" id="GO:0004364">
    <property type="term" value="F:glutathione transferase activity"/>
    <property type="evidence" value="ECO:0007669"/>
    <property type="project" value="UniProtKB-UniRule"/>
</dbReference>
<dbReference type="AlphaFoldDB" id="A0A161X4J2"/>
<dbReference type="CDD" id="cd03185">
    <property type="entry name" value="GST_C_Tau"/>
    <property type="match status" value="1"/>
</dbReference>
<keyword evidence="5" id="KW-0963">Cytoplasm</keyword>
<dbReference type="SUPFAM" id="SSF52833">
    <property type="entry name" value="Thioredoxin-like"/>
    <property type="match status" value="1"/>
</dbReference>
<evidence type="ECO:0000256" key="3">
    <source>
        <dbReference type="ARBA" id="ARBA00025743"/>
    </source>
</evidence>
<evidence type="ECO:0000313" key="6">
    <source>
        <dbReference type="EMBL" id="WOH08301.1"/>
    </source>
</evidence>
<evidence type="ECO:0000256" key="4">
    <source>
        <dbReference type="ARBA" id="ARBA00047960"/>
    </source>
</evidence>
<dbReference type="SFLD" id="SFLDS00019">
    <property type="entry name" value="Glutathione_Transferase_(cytos"/>
    <property type="match status" value="1"/>
</dbReference>
<dbReference type="PANTHER" id="PTHR11260">
    <property type="entry name" value="GLUTATHIONE S-TRANSFERASE, GST, SUPERFAMILY, GST DOMAIN CONTAINING"/>
    <property type="match status" value="1"/>
</dbReference>
<dbReference type="EC" id="2.5.1.18" evidence="5"/>
<dbReference type="GO" id="GO:0005829">
    <property type="term" value="C:cytosol"/>
    <property type="evidence" value="ECO:0007669"/>
    <property type="project" value="UniProtKB-SubCell"/>
</dbReference>
<dbReference type="GO" id="GO:0006749">
    <property type="term" value="P:glutathione metabolic process"/>
    <property type="evidence" value="ECO:0007669"/>
    <property type="project" value="InterPro"/>
</dbReference>
<dbReference type="OMA" id="KWAENFC"/>
<dbReference type="FunFam" id="1.20.1050.10:FF:000016">
    <property type="entry name" value="Glutathione S-transferase U9"/>
    <property type="match status" value="1"/>
</dbReference>
<dbReference type="FunFam" id="3.40.30.10:FF:000044">
    <property type="entry name" value="Glutathione S-transferase GSTU6"/>
    <property type="match status" value="1"/>
</dbReference>
<dbReference type="InterPro" id="IPR036282">
    <property type="entry name" value="Glutathione-S-Trfase_C_sf"/>
</dbReference>
<gene>
    <name evidence="6" type="ORF">DCAR_0727739</name>
</gene>
<reference evidence="6" key="2">
    <citation type="submission" date="2022-03" db="EMBL/GenBank/DDBJ databases">
        <title>Draft title - Genomic analysis of global carrot germplasm unveils the trajectory of domestication and the origin of high carotenoid orange carrot.</title>
        <authorList>
            <person name="Iorizzo M."/>
            <person name="Ellison S."/>
            <person name="Senalik D."/>
            <person name="Macko-Podgorni A."/>
            <person name="Grzebelus D."/>
            <person name="Bostan H."/>
            <person name="Rolling W."/>
            <person name="Curaba J."/>
            <person name="Simon P."/>
        </authorList>
    </citation>
    <scope>NUCLEOTIDE SEQUENCE</scope>
    <source>
        <tissue evidence="6">Leaf</tissue>
    </source>
</reference>
<proteinExistence type="inferred from homology"/>
<dbReference type="EMBL" id="CP093349">
    <property type="protein sequence ID" value="WOH08301.1"/>
    <property type="molecule type" value="Genomic_DNA"/>
</dbReference>
<dbReference type="OrthoDB" id="4951845at2759"/>
<dbReference type="InterPro" id="IPR036249">
    <property type="entry name" value="Thioredoxin-like_sf"/>
</dbReference>
<dbReference type="SUPFAM" id="SSF47616">
    <property type="entry name" value="GST C-terminal domain-like"/>
    <property type="match status" value="1"/>
</dbReference>
<comment type="similarity">
    <text evidence="3">Belongs to the GST superfamily. Tau family.</text>
</comment>
<dbReference type="Proteomes" id="UP000077755">
    <property type="component" value="Chromosome 7"/>
</dbReference>
<dbReference type="PROSITE" id="PS50405">
    <property type="entry name" value="GST_CTER"/>
    <property type="match status" value="1"/>
</dbReference>
<dbReference type="Gene3D" id="3.40.30.10">
    <property type="entry name" value="Glutaredoxin"/>
    <property type="match status" value="1"/>
</dbReference>
<evidence type="ECO:0000256" key="1">
    <source>
        <dbReference type="ARBA" id="ARBA00022575"/>
    </source>
</evidence>
<name>A0A161X4J2_DAUCS</name>
<dbReference type="PROSITE" id="PS50404">
    <property type="entry name" value="GST_NTER"/>
    <property type="match status" value="1"/>
</dbReference>
<dbReference type="Pfam" id="PF13410">
    <property type="entry name" value="GST_C_2"/>
    <property type="match status" value="1"/>
</dbReference>
<comment type="catalytic activity">
    <reaction evidence="4 5">
        <text>RX + glutathione = an S-substituted glutathione + a halide anion + H(+)</text>
        <dbReference type="Rhea" id="RHEA:16437"/>
        <dbReference type="ChEBI" id="CHEBI:15378"/>
        <dbReference type="ChEBI" id="CHEBI:16042"/>
        <dbReference type="ChEBI" id="CHEBI:17792"/>
        <dbReference type="ChEBI" id="CHEBI:57925"/>
        <dbReference type="ChEBI" id="CHEBI:90779"/>
        <dbReference type="EC" id="2.5.1.18"/>
    </reaction>
</comment>
<comment type="function">
    <text evidence="5">Is involved in the conjugation of reduced glutathione to a wide number of exogenous and endogenous hydrophobic electrophiles.</text>
</comment>
<dbReference type="Gene3D" id="1.20.1050.10">
    <property type="match status" value="1"/>
</dbReference>
<keyword evidence="1" id="KW-0216">Detoxification</keyword>
<dbReference type="GO" id="GO:0009407">
    <property type="term" value="P:toxin catabolic process"/>
    <property type="evidence" value="ECO:0007669"/>
    <property type="project" value="UniProtKB-ARBA"/>
</dbReference>
<dbReference type="InterPro" id="IPR010987">
    <property type="entry name" value="Glutathione-S-Trfase_C-like"/>
</dbReference>
<dbReference type="InterPro" id="IPR045074">
    <property type="entry name" value="GST_C_Tau"/>
</dbReference>
<accession>A0A161X4J2</accession>
<organism evidence="6 7">
    <name type="scientific">Daucus carota subsp. sativus</name>
    <name type="common">Carrot</name>
    <dbReference type="NCBI Taxonomy" id="79200"/>
    <lineage>
        <taxon>Eukaryota</taxon>
        <taxon>Viridiplantae</taxon>
        <taxon>Streptophyta</taxon>
        <taxon>Embryophyta</taxon>
        <taxon>Tracheophyta</taxon>
        <taxon>Spermatophyta</taxon>
        <taxon>Magnoliopsida</taxon>
        <taxon>eudicotyledons</taxon>
        <taxon>Gunneridae</taxon>
        <taxon>Pentapetalae</taxon>
        <taxon>asterids</taxon>
        <taxon>campanulids</taxon>
        <taxon>Apiales</taxon>
        <taxon>Apiaceae</taxon>
        <taxon>Apioideae</taxon>
        <taxon>Scandiceae</taxon>
        <taxon>Daucinae</taxon>
        <taxon>Daucus</taxon>
        <taxon>Daucus sect. Daucus</taxon>
    </lineage>
</organism>
<comment type="subcellular location">
    <subcellularLocation>
        <location evidence="5">Cytoplasm</location>
        <location evidence="5">Cytosol</location>
    </subcellularLocation>
</comment>
<dbReference type="KEGG" id="dcr:108194096"/>
<keyword evidence="7" id="KW-1185">Reference proteome</keyword>
<evidence type="ECO:0000313" key="7">
    <source>
        <dbReference type="Proteomes" id="UP000077755"/>
    </source>
</evidence>
<dbReference type="Pfam" id="PF02798">
    <property type="entry name" value="GST_N"/>
    <property type="match status" value="1"/>
</dbReference>
<dbReference type="InterPro" id="IPR004045">
    <property type="entry name" value="Glutathione_S-Trfase_N"/>
</dbReference>
<evidence type="ECO:0000256" key="5">
    <source>
        <dbReference type="RuleBase" id="RU369102"/>
    </source>
</evidence>
<protein>
    <recommendedName>
        <fullName evidence="5">Glutathione S-transferase</fullName>
        <ecNumber evidence="5">2.5.1.18</ecNumber>
    </recommendedName>
</protein>
<sequence>MSSSEVKVLGAWASPFVMRARISLNIKSVDYEFLQENLGSKSELLLKSNPVHKKIPVLIHGDKAISESLVIVQYIDEVWTSSESILPSDPYDRAIARFWAAYLDEKWFPSMSKIARARGEEEKKAAIKLVQEGLVLLEDAYTKCSKGKMFFGGEKIGFLDIALGCFLGWLRVTEKAHKVKLIDEAYSPGLVKWAENFCADAAVKDVMPETDKLYEFSKVLMAKMRAPQKPA</sequence>
<reference evidence="6" key="1">
    <citation type="journal article" date="2016" name="Nat. Genet.">
        <title>A high-quality carrot genome assembly provides new insights into carotenoid accumulation and asterid genome evolution.</title>
        <authorList>
            <person name="Iorizzo M."/>
            <person name="Ellison S."/>
            <person name="Senalik D."/>
            <person name="Zeng P."/>
            <person name="Satapoomin P."/>
            <person name="Huang J."/>
            <person name="Bowman M."/>
            <person name="Iovene M."/>
            <person name="Sanseverino W."/>
            <person name="Cavagnaro P."/>
            <person name="Yildiz M."/>
            <person name="Macko-Podgorni A."/>
            <person name="Moranska E."/>
            <person name="Grzebelus E."/>
            <person name="Grzebelus D."/>
            <person name="Ashrafi H."/>
            <person name="Zheng Z."/>
            <person name="Cheng S."/>
            <person name="Spooner D."/>
            <person name="Van Deynze A."/>
            <person name="Simon P."/>
        </authorList>
    </citation>
    <scope>NUCLEOTIDE SEQUENCE</scope>
    <source>
        <tissue evidence="6">Leaf</tissue>
    </source>
</reference>
<dbReference type="PANTHER" id="PTHR11260:SF615">
    <property type="entry name" value="GLUTATHIONE S-TRANSFERASE U17"/>
    <property type="match status" value="1"/>
</dbReference>
<dbReference type="SFLD" id="SFLDG01152">
    <property type="entry name" value="Main.3:_Omega-_and_Tau-like"/>
    <property type="match status" value="1"/>
</dbReference>
<evidence type="ECO:0000256" key="2">
    <source>
        <dbReference type="ARBA" id="ARBA00022679"/>
    </source>
</evidence>
<dbReference type="SFLD" id="SFLDG00358">
    <property type="entry name" value="Main_(cytGST)"/>
    <property type="match status" value="1"/>
</dbReference>
<dbReference type="InterPro" id="IPR045073">
    <property type="entry name" value="Omega/Tau-like"/>
</dbReference>
<dbReference type="InterPro" id="IPR040079">
    <property type="entry name" value="Glutathione_S-Trfase"/>
</dbReference>
<dbReference type="CDD" id="cd03058">
    <property type="entry name" value="GST_N_Tau"/>
    <property type="match status" value="1"/>
</dbReference>
<dbReference type="Gramene" id="KZM87363">
    <property type="protein sequence ID" value="KZM87363"/>
    <property type="gene ID" value="DCAR_024497"/>
</dbReference>